<name>A0A177N701_9GAMM</name>
<keyword evidence="4" id="KW-1185">Reference proteome</keyword>
<proteinExistence type="predicted"/>
<evidence type="ECO:0000256" key="2">
    <source>
        <dbReference type="SAM" id="Phobius"/>
    </source>
</evidence>
<gene>
    <name evidence="3" type="ORF">A1359_11855</name>
</gene>
<dbReference type="OrthoDB" id="5600789at2"/>
<dbReference type="EMBL" id="LUUI01000117">
    <property type="protein sequence ID" value="OAI13631.1"/>
    <property type="molecule type" value="Genomic_DNA"/>
</dbReference>
<dbReference type="STRING" id="980561.A1359_11855"/>
<keyword evidence="2" id="KW-1133">Transmembrane helix</keyword>
<evidence type="ECO:0008006" key="5">
    <source>
        <dbReference type="Google" id="ProtNLM"/>
    </source>
</evidence>
<dbReference type="Proteomes" id="UP000078476">
    <property type="component" value="Unassembled WGS sequence"/>
</dbReference>
<dbReference type="InterPro" id="IPR021339">
    <property type="entry name" value="DUF2956"/>
</dbReference>
<feature type="coiled-coil region" evidence="1">
    <location>
        <begin position="49"/>
        <end position="76"/>
    </location>
</feature>
<comment type="caution">
    <text evidence="3">The sequence shown here is derived from an EMBL/GenBank/DDBJ whole genome shotgun (WGS) entry which is preliminary data.</text>
</comment>
<keyword evidence="2" id="KW-0812">Transmembrane</keyword>
<keyword evidence="1" id="KW-0175">Coiled coil</keyword>
<dbReference type="RefSeq" id="WP_066984054.1">
    <property type="nucleotide sequence ID" value="NZ_LUUI01000117.1"/>
</dbReference>
<dbReference type="Pfam" id="PF11169">
    <property type="entry name" value="DUF2956"/>
    <property type="match status" value="1"/>
</dbReference>
<evidence type="ECO:0000256" key="1">
    <source>
        <dbReference type="SAM" id="Coils"/>
    </source>
</evidence>
<keyword evidence="2" id="KW-0472">Membrane</keyword>
<sequence>MTNNRYQKPSPQTQEDALKIAKSIQRPAQTKEQTKLIAQGIQQGIDIYKKQQKEKARALNKKLKKVSSQKSELVESDDQEIETHIVYRQHGLPWLLLLLTWLGMGVYWFTQ</sequence>
<dbReference type="AlphaFoldDB" id="A0A177N701"/>
<feature type="transmembrane region" description="Helical" evidence="2">
    <location>
        <begin position="92"/>
        <end position="110"/>
    </location>
</feature>
<reference evidence="3 4" key="1">
    <citation type="submission" date="2016-03" db="EMBL/GenBank/DDBJ databases">
        <authorList>
            <person name="Ploux O."/>
        </authorList>
    </citation>
    <scope>NUCLEOTIDE SEQUENCE [LARGE SCALE GENOMIC DNA]</scope>
    <source>
        <strain evidence="3 4">R-45370</strain>
    </source>
</reference>
<evidence type="ECO:0000313" key="4">
    <source>
        <dbReference type="Proteomes" id="UP000078476"/>
    </source>
</evidence>
<protein>
    <recommendedName>
        <fullName evidence="5">DUF2956 domain-containing protein</fullName>
    </recommendedName>
</protein>
<accession>A0A177N701</accession>
<organism evidence="3 4">
    <name type="scientific">Methylomonas lenta</name>
    <dbReference type="NCBI Taxonomy" id="980561"/>
    <lineage>
        <taxon>Bacteria</taxon>
        <taxon>Pseudomonadati</taxon>
        <taxon>Pseudomonadota</taxon>
        <taxon>Gammaproteobacteria</taxon>
        <taxon>Methylococcales</taxon>
        <taxon>Methylococcaceae</taxon>
        <taxon>Methylomonas</taxon>
    </lineage>
</organism>
<evidence type="ECO:0000313" key="3">
    <source>
        <dbReference type="EMBL" id="OAI13631.1"/>
    </source>
</evidence>